<protein>
    <submittedName>
        <fullName evidence="1">Uncharacterized protein</fullName>
    </submittedName>
</protein>
<dbReference type="EMBL" id="SNXC01000017">
    <property type="protein sequence ID" value="TDO95367.1"/>
    <property type="molecule type" value="Genomic_DNA"/>
</dbReference>
<dbReference type="Proteomes" id="UP000294656">
    <property type="component" value="Unassembled WGS sequence"/>
</dbReference>
<dbReference type="AlphaFoldDB" id="A0A4R6M292"/>
<reference evidence="1 2" key="1">
    <citation type="submission" date="2019-03" db="EMBL/GenBank/DDBJ databases">
        <title>Genomic Encyclopedia of Type Strains, Phase III (KMG-III): the genomes of soil and plant-associated and newly described type strains.</title>
        <authorList>
            <person name="Whitman W."/>
        </authorList>
    </citation>
    <scope>NUCLEOTIDE SEQUENCE [LARGE SCALE GENOMIC DNA]</scope>
    <source>
        <strain evidence="1 2">CECT 7378</strain>
    </source>
</reference>
<proteinExistence type="predicted"/>
<comment type="caution">
    <text evidence="1">The sequence shown here is derived from an EMBL/GenBank/DDBJ whole genome shotgun (WGS) entry which is preliminary data.</text>
</comment>
<organism evidence="1 2">
    <name type="scientific">Marinomonas balearica</name>
    <dbReference type="NCBI Taxonomy" id="491947"/>
    <lineage>
        <taxon>Bacteria</taxon>
        <taxon>Pseudomonadati</taxon>
        <taxon>Pseudomonadota</taxon>
        <taxon>Gammaproteobacteria</taxon>
        <taxon>Oceanospirillales</taxon>
        <taxon>Oceanospirillaceae</taxon>
        <taxon>Marinomonas</taxon>
    </lineage>
</organism>
<accession>A0A4R6M292</accession>
<evidence type="ECO:0000313" key="2">
    <source>
        <dbReference type="Proteomes" id="UP000294656"/>
    </source>
</evidence>
<evidence type="ECO:0000313" key="1">
    <source>
        <dbReference type="EMBL" id="TDO95367.1"/>
    </source>
</evidence>
<sequence length="70" mass="7806">MVLVRDPTDIPVGCEPHYYYHYLKMIIIIELLGSCSDGLPSTNDEVLPNIEITPNSSVGLLIYNSRKNGL</sequence>
<keyword evidence="2" id="KW-1185">Reference proteome</keyword>
<name>A0A4R6M292_9GAMM</name>
<gene>
    <name evidence="1" type="ORF">DFP79_3608</name>
</gene>